<evidence type="ECO:0000256" key="1">
    <source>
        <dbReference type="ARBA" id="ARBA00022737"/>
    </source>
</evidence>
<feature type="region of interest" description="Disordered" evidence="4">
    <location>
        <begin position="53"/>
        <end position="106"/>
    </location>
</feature>
<dbReference type="SMART" id="SM00456">
    <property type="entry name" value="WW"/>
    <property type="match status" value="1"/>
</dbReference>
<dbReference type="InterPro" id="IPR042201">
    <property type="entry name" value="FH2_Formin_sf"/>
</dbReference>
<dbReference type="PROSITE" id="PS50003">
    <property type="entry name" value="PH_DOMAIN"/>
    <property type="match status" value="1"/>
</dbReference>
<keyword evidence="2 3" id="KW-0040">ANK repeat</keyword>
<feature type="compositionally biased region" description="Pro residues" evidence="4">
    <location>
        <begin position="53"/>
        <end position="69"/>
    </location>
</feature>
<feature type="repeat" description="ANK" evidence="3">
    <location>
        <begin position="531"/>
        <end position="563"/>
    </location>
</feature>
<feature type="repeat" description="ANK" evidence="3">
    <location>
        <begin position="564"/>
        <end position="596"/>
    </location>
</feature>
<feature type="repeat" description="ANK" evidence="3">
    <location>
        <begin position="599"/>
        <end position="631"/>
    </location>
</feature>
<evidence type="ECO:0000259" key="8">
    <source>
        <dbReference type="PROSITE" id="PS51444"/>
    </source>
</evidence>
<gene>
    <name evidence="9" type="ORF">ACHHYP_03968</name>
</gene>
<dbReference type="Gene3D" id="2.60.40.150">
    <property type="entry name" value="C2 domain"/>
    <property type="match status" value="1"/>
</dbReference>
<feature type="domain" description="C2" evidence="6">
    <location>
        <begin position="92"/>
        <end position="213"/>
    </location>
</feature>
<dbReference type="SMART" id="SM00248">
    <property type="entry name" value="ANK"/>
    <property type="match status" value="5"/>
</dbReference>
<dbReference type="InterPro" id="IPR035892">
    <property type="entry name" value="C2_domain_sf"/>
</dbReference>
<dbReference type="EMBL" id="JNBR01000476">
    <property type="protein sequence ID" value="OQR92196.1"/>
    <property type="molecule type" value="Genomic_DNA"/>
</dbReference>
<dbReference type="InterPro" id="IPR001202">
    <property type="entry name" value="WW_dom"/>
</dbReference>
<accession>A0A1V9Z2G4</accession>
<feature type="region of interest" description="Disordered" evidence="4">
    <location>
        <begin position="702"/>
        <end position="723"/>
    </location>
</feature>
<dbReference type="InterPro" id="IPR036020">
    <property type="entry name" value="WW_dom_sf"/>
</dbReference>
<proteinExistence type="predicted"/>
<dbReference type="SUPFAM" id="SSF48403">
    <property type="entry name" value="Ankyrin repeat"/>
    <property type="match status" value="1"/>
</dbReference>
<dbReference type="InterPro" id="IPR001849">
    <property type="entry name" value="PH_domain"/>
</dbReference>
<dbReference type="Proteomes" id="UP000243579">
    <property type="component" value="Unassembled WGS sequence"/>
</dbReference>
<dbReference type="PROSITE" id="PS50088">
    <property type="entry name" value="ANK_REPEAT"/>
    <property type="match status" value="3"/>
</dbReference>
<dbReference type="SUPFAM" id="SSF50729">
    <property type="entry name" value="PH domain-like"/>
    <property type="match status" value="1"/>
</dbReference>
<dbReference type="Gene3D" id="1.25.40.20">
    <property type="entry name" value="Ankyrin repeat-containing domain"/>
    <property type="match status" value="2"/>
</dbReference>
<reference evidence="9 10" key="1">
    <citation type="journal article" date="2014" name="Genome Biol. Evol.">
        <title>The secreted proteins of Achlya hypogyna and Thraustotheca clavata identify the ancestral oomycete secretome and reveal gene acquisitions by horizontal gene transfer.</title>
        <authorList>
            <person name="Misner I."/>
            <person name="Blouin N."/>
            <person name="Leonard G."/>
            <person name="Richards T.A."/>
            <person name="Lane C.E."/>
        </authorList>
    </citation>
    <scope>NUCLEOTIDE SEQUENCE [LARGE SCALE GENOMIC DNA]</scope>
    <source>
        <strain evidence="9 10">ATCC 48635</strain>
    </source>
</reference>
<keyword evidence="10" id="KW-1185">Reference proteome</keyword>
<comment type="caution">
    <text evidence="9">The sequence shown here is derived from an EMBL/GenBank/DDBJ whole genome shotgun (WGS) entry which is preliminary data.</text>
</comment>
<dbReference type="SUPFAM" id="SSF49562">
    <property type="entry name" value="C2 domain (Calcium/lipid-binding domain, CaLB)"/>
    <property type="match status" value="1"/>
</dbReference>
<dbReference type="Gene3D" id="2.30.29.30">
    <property type="entry name" value="Pleckstrin-homology domain (PH domain)/Phosphotyrosine-binding domain (PTB)"/>
    <property type="match status" value="1"/>
</dbReference>
<dbReference type="PROSITE" id="PS01159">
    <property type="entry name" value="WW_DOMAIN_1"/>
    <property type="match status" value="1"/>
</dbReference>
<evidence type="ECO:0000256" key="2">
    <source>
        <dbReference type="ARBA" id="ARBA00023043"/>
    </source>
</evidence>
<feature type="compositionally biased region" description="Polar residues" evidence="4">
    <location>
        <begin position="96"/>
        <end position="106"/>
    </location>
</feature>
<dbReference type="OrthoDB" id="1668162at2759"/>
<dbReference type="PROSITE" id="PS50004">
    <property type="entry name" value="C2"/>
    <property type="match status" value="1"/>
</dbReference>
<keyword evidence="1" id="KW-0677">Repeat</keyword>
<dbReference type="AlphaFoldDB" id="A0A1V9Z2G4"/>
<dbReference type="Gene3D" id="1.20.58.2220">
    <property type="entry name" value="Formin, FH2 domain"/>
    <property type="match status" value="1"/>
</dbReference>
<dbReference type="InterPro" id="IPR036770">
    <property type="entry name" value="Ankyrin_rpt-contain_sf"/>
</dbReference>
<feature type="domain" description="FH2" evidence="8">
    <location>
        <begin position="841"/>
        <end position="1177"/>
    </location>
</feature>
<sequence length="1177" mass="127945">MQQPAADDEVFDEIDLVPKSCLAEKKPRGFFDRFAAPPATKYSVAAPQVVVVPPEPELPPQPLEAPPPSAGVSDAVSAPEVVIHDSPVKHSPPTHPQSSLQVQPPTQPQASLFLGITVVGATNLLKVHKFGVQAPYLELKLSSDDAAFRTAEYKKGGSEAHWNQSFTRRLASLDDTMQLAAKASTTVIGEAFVQLRPLQLSQAPSIHTIALRRDKHTEPVGVVELSLQLLDRVPGPCPVAPLPMPSPVDKPEPPRVALSHVQPRDAWEAPLRQGTLMFKVPYHAKAAAGPKRKWVVVDDVAKRGLCIAWSDPERPPDTAHVLPLAEIVEVKTGIKTQAFRRMHAQSSKAHTFFHEDACFSLVAASRSLDLAAASKEEAAVWVHGLKRLLQQASAPAAGASLALAELKAAALASPREPKKSTHATWLKQLFESAKRNELAEIARFLMDGCPVDLLEAESGDTILFLACRAGNVPLLELCLKWGAKNDPHPTFGDTALQIAVKACQPECVRQLLSIAAKSDMDTEIVNHVDHANQAPLHVAAAQGDLVCLQYLLHHGADICVVQNNGFTPLHCAVLAGHEACVRYILDVGGDAIINTGDALGNTPLHCAVSIGHEALVKLLLESAADVTILNADMLTPYRMARKAKLRAIQALLATYEPEPLKDESVHSARAHVRDAIAKQQLRSVSPSKSLSARSTSTFEADYDGYTSSGSTSTSPTSSAYNYERHPSGYTDGYDYYAPQYAAAPYAPAAAAWPAEWDTKYTADGHVYYVNLYTGVSQWECPPALQPPTYTAAYEYAPPPPIGYDSRTQYIRAQLGSARQLQQTLASPRTDAIIASVDASSSVASSPTSSPRAKTSFSERRKTEGLSVVTALPASSVVGAGVVASDIDDIFQRSRSRSPKGKSKTVKLLDVKRSNNVVMTLSDFDFHTQYDKIAQAIVDMDETVLNVEKVRCLKNLFPTDDERDRLLKYAGDPGDFGKAEKFMLACLKVDDIHARADCFLFKLKFHKSVLQLQARVDLIRAVSRAILDVPAVTALLHQMLEDKKQKVAWVGADYRARFEALRTTLSTECTAALRELRALPELSVLVRAELQEALELLTSGLRQCQALLSQSKKGAGMGGEAATKLETFIKASGGQLNDVTEDVRDVKRWETKLVTEFGVVLDEFNPQEIFRAATHLLE</sequence>
<dbReference type="PROSITE" id="PS50297">
    <property type="entry name" value="ANK_REP_REGION"/>
    <property type="match status" value="3"/>
</dbReference>
<evidence type="ECO:0000259" key="5">
    <source>
        <dbReference type="PROSITE" id="PS50003"/>
    </source>
</evidence>
<evidence type="ECO:0000256" key="3">
    <source>
        <dbReference type="PROSITE-ProRule" id="PRU00023"/>
    </source>
</evidence>
<evidence type="ECO:0000259" key="7">
    <source>
        <dbReference type="PROSITE" id="PS50020"/>
    </source>
</evidence>
<dbReference type="SUPFAM" id="SSF101447">
    <property type="entry name" value="Formin homology 2 domain (FH2 domain)"/>
    <property type="match status" value="1"/>
</dbReference>
<name>A0A1V9Z2G4_ACHHY</name>
<dbReference type="Gene3D" id="2.20.70.10">
    <property type="match status" value="1"/>
</dbReference>
<dbReference type="Pfam" id="PF12796">
    <property type="entry name" value="Ank_2"/>
    <property type="match status" value="2"/>
</dbReference>
<dbReference type="InterPro" id="IPR015425">
    <property type="entry name" value="FH2_Formin"/>
</dbReference>
<dbReference type="SUPFAM" id="SSF51045">
    <property type="entry name" value="WW domain"/>
    <property type="match status" value="1"/>
</dbReference>
<dbReference type="Pfam" id="PF00168">
    <property type="entry name" value="C2"/>
    <property type="match status" value="1"/>
</dbReference>
<feature type="domain" description="PH" evidence="5">
    <location>
        <begin position="269"/>
        <end position="390"/>
    </location>
</feature>
<dbReference type="SMART" id="SM00233">
    <property type="entry name" value="PH"/>
    <property type="match status" value="1"/>
</dbReference>
<feature type="domain" description="WW" evidence="7">
    <location>
        <begin position="750"/>
        <end position="783"/>
    </location>
</feature>
<evidence type="ECO:0000313" key="9">
    <source>
        <dbReference type="EMBL" id="OQR92196.1"/>
    </source>
</evidence>
<organism evidence="9 10">
    <name type="scientific">Achlya hypogyna</name>
    <name type="common">Oomycete</name>
    <name type="synonym">Protoachlya hypogyna</name>
    <dbReference type="NCBI Taxonomy" id="1202772"/>
    <lineage>
        <taxon>Eukaryota</taxon>
        <taxon>Sar</taxon>
        <taxon>Stramenopiles</taxon>
        <taxon>Oomycota</taxon>
        <taxon>Saprolegniomycetes</taxon>
        <taxon>Saprolegniales</taxon>
        <taxon>Achlyaceae</taxon>
        <taxon>Achlya</taxon>
    </lineage>
</organism>
<evidence type="ECO:0000259" key="6">
    <source>
        <dbReference type="PROSITE" id="PS50004"/>
    </source>
</evidence>
<dbReference type="PROSITE" id="PS51444">
    <property type="entry name" value="FH2"/>
    <property type="match status" value="1"/>
</dbReference>
<dbReference type="InterPro" id="IPR011993">
    <property type="entry name" value="PH-like_dom_sf"/>
</dbReference>
<evidence type="ECO:0000256" key="4">
    <source>
        <dbReference type="SAM" id="MobiDB-lite"/>
    </source>
</evidence>
<evidence type="ECO:0000313" key="10">
    <source>
        <dbReference type="Proteomes" id="UP000243579"/>
    </source>
</evidence>
<protein>
    <submittedName>
        <fullName evidence="9">Uncharacterized protein</fullName>
    </submittedName>
</protein>
<dbReference type="InterPro" id="IPR002110">
    <property type="entry name" value="Ankyrin_rpt"/>
</dbReference>
<dbReference type="InterPro" id="IPR000008">
    <property type="entry name" value="C2_dom"/>
</dbReference>
<feature type="compositionally biased region" description="Low complexity" evidence="4">
    <location>
        <begin position="706"/>
        <end position="718"/>
    </location>
</feature>
<dbReference type="SMART" id="SM00498">
    <property type="entry name" value="FH2"/>
    <property type="match status" value="1"/>
</dbReference>
<dbReference type="Pfam" id="PF00397">
    <property type="entry name" value="WW"/>
    <property type="match status" value="1"/>
</dbReference>
<dbReference type="PROSITE" id="PS50020">
    <property type="entry name" value="WW_DOMAIN_2"/>
    <property type="match status" value="1"/>
</dbReference>
<dbReference type="PANTHER" id="PTHR24173:SF74">
    <property type="entry name" value="ANKYRIN REPEAT DOMAIN-CONTAINING PROTEIN 16"/>
    <property type="match status" value="1"/>
</dbReference>
<dbReference type="Pfam" id="PF02181">
    <property type="entry name" value="FH2"/>
    <property type="match status" value="1"/>
</dbReference>
<dbReference type="CDD" id="cd00201">
    <property type="entry name" value="WW"/>
    <property type="match status" value="1"/>
</dbReference>
<dbReference type="STRING" id="1202772.A0A1V9Z2G4"/>
<dbReference type="PANTHER" id="PTHR24173">
    <property type="entry name" value="ANKYRIN REPEAT CONTAINING"/>
    <property type="match status" value="1"/>
</dbReference>